<evidence type="ECO:0000313" key="1">
    <source>
        <dbReference type="EMBL" id="KAJ3484574.1"/>
    </source>
</evidence>
<organism evidence="1 2">
    <name type="scientific">Meripilus lineatus</name>
    <dbReference type="NCBI Taxonomy" id="2056292"/>
    <lineage>
        <taxon>Eukaryota</taxon>
        <taxon>Fungi</taxon>
        <taxon>Dikarya</taxon>
        <taxon>Basidiomycota</taxon>
        <taxon>Agaricomycotina</taxon>
        <taxon>Agaricomycetes</taxon>
        <taxon>Polyporales</taxon>
        <taxon>Meripilaceae</taxon>
        <taxon>Meripilus</taxon>
    </lineage>
</organism>
<keyword evidence="2" id="KW-1185">Reference proteome</keyword>
<name>A0AAD5YIY1_9APHY</name>
<proteinExistence type="predicted"/>
<protein>
    <submittedName>
        <fullName evidence="1">Uncharacterized protein</fullName>
    </submittedName>
</protein>
<accession>A0AAD5YIY1</accession>
<dbReference type="Proteomes" id="UP001212997">
    <property type="component" value="Unassembled WGS sequence"/>
</dbReference>
<sequence>MEVAANGALFVLVVQYLPNLTNLGLAFNAHDLCLASRSAYQLFGYPEDGEVVNVNGDHSRKRLIAPMDSRPLMDILQVAVLQSSRIPPLNPIFKGA</sequence>
<reference evidence="1" key="1">
    <citation type="submission" date="2022-07" db="EMBL/GenBank/DDBJ databases">
        <title>Genome Sequence of Physisporinus lineatus.</title>
        <authorList>
            <person name="Buettner E."/>
        </authorList>
    </citation>
    <scope>NUCLEOTIDE SEQUENCE</scope>
    <source>
        <strain evidence="1">VT162</strain>
    </source>
</reference>
<comment type="caution">
    <text evidence="1">The sequence shown here is derived from an EMBL/GenBank/DDBJ whole genome shotgun (WGS) entry which is preliminary data.</text>
</comment>
<gene>
    <name evidence="1" type="ORF">NLI96_g5555</name>
</gene>
<evidence type="ECO:0000313" key="2">
    <source>
        <dbReference type="Proteomes" id="UP001212997"/>
    </source>
</evidence>
<dbReference type="EMBL" id="JANAWD010000184">
    <property type="protein sequence ID" value="KAJ3484574.1"/>
    <property type="molecule type" value="Genomic_DNA"/>
</dbReference>
<dbReference type="AlphaFoldDB" id="A0AAD5YIY1"/>